<accession>A0A9N7W024</accession>
<gene>
    <name evidence="2" type="ORF">PLEPLA_LOCUS48174</name>
</gene>
<evidence type="ECO:0000256" key="1">
    <source>
        <dbReference type="SAM" id="MobiDB-lite"/>
    </source>
</evidence>
<feature type="region of interest" description="Disordered" evidence="1">
    <location>
        <begin position="1"/>
        <end position="63"/>
    </location>
</feature>
<sequence length="223" mass="23735">MGDPVQSHPRLGRGPQTTTAAPILAAQNKKKKRAPSVPLASGPPSLPRGRAHQSPRALPSSLPSLPGAVCSARQINVKQGPNHPGLTAFTCDPHSDKQAQRSYCTCETLPFFRLIKASAAHPAPVSRRIPFPGDSGGGEHIKCITPLVSLFMPSLKRAQCFLSRPKWVKTTVLRSVPVEGNGPSTQRWKESPGAAKLSEEEVGLSVGQLGPRPDKLVGDGEEE</sequence>
<organism evidence="2 3">
    <name type="scientific">Pleuronectes platessa</name>
    <name type="common">European plaice</name>
    <dbReference type="NCBI Taxonomy" id="8262"/>
    <lineage>
        <taxon>Eukaryota</taxon>
        <taxon>Metazoa</taxon>
        <taxon>Chordata</taxon>
        <taxon>Craniata</taxon>
        <taxon>Vertebrata</taxon>
        <taxon>Euteleostomi</taxon>
        <taxon>Actinopterygii</taxon>
        <taxon>Neopterygii</taxon>
        <taxon>Teleostei</taxon>
        <taxon>Neoteleostei</taxon>
        <taxon>Acanthomorphata</taxon>
        <taxon>Carangaria</taxon>
        <taxon>Pleuronectiformes</taxon>
        <taxon>Pleuronectoidei</taxon>
        <taxon>Pleuronectidae</taxon>
        <taxon>Pleuronectes</taxon>
    </lineage>
</organism>
<dbReference type="Proteomes" id="UP001153269">
    <property type="component" value="Unassembled WGS sequence"/>
</dbReference>
<feature type="region of interest" description="Disordered" evidence="1">
    <location>
        <begin position="176"/>
        <end position="223"/>
    </location>
</feature>
<keyword evidence="3" id="KW-1185">Reference proteome</keyword>
<name>A0A9N7W024_PLEPL</name>
<comment type="caution">
    <text evidence="2">The sequence shown here is derived from an EMBL/GenBank/DDBJ whole genome shotgun (WGS) entry which is preliminary data.</text>
</comment>
<protein>
    <submittedName>
        <fullName evidence="2">Uncharacterized protein</fullName>
    </submittedName>
</protein>
<feature type="compositionally biased region" description="Basic and acidic residues" evidence="1">
    <location>
        <begin position="212"/>
        <end position="223"/>
    </location>
</feature>
<dbReference type="EMBL" id="CADEAL010004471">
    <property type="protein sequence ID" value="CAB1460323.1"/>
    <property type="molecule type" value="Genomic_DNA"/>
</dbReference>
<dbReference type="AlphaFoldDB" id="A0A9N7W024"/>
<reference evidence="2" key="1">
    <citation type="submission" date="2020-03" db="EMBL/GenBank/DDBJ databases">
        <authorList>
            <person name="Weist P."/>
        </authorList>
    </citation>
    <scope>NUCLEOTIDE SEQUENCE</scope>
</reference>
<proteinExistence type="predicted"/>
<evidence type="ECO:0000313" key="2">
    <source>
        <dbReference type="EMBL" id="CAB1460323.1"/>
    </source>
</evidence>
<evidence type="ECO:0000313" key="3">
    <source>
        <dbReference type="Proteomes" id="UP001153269"/>
    </source>
</evidence>